<feature type="region of interest" description="Disordered" evidence="2">
    <location>
        <begin position="65"/>
        <end position="86"/>
    </location>
</feature>
<evidence type="ECO:0008006" key="5">
    <source>
        <dbReference type="Google" id="ProtNLM"/>
    </source>
</evidence>
<organism evidence="3 4">
    <name type="scientific">Nocardioides panacisoli</name>
    <dbReference type="NCBI Taxonomy" id="627624"/>
    <lineage>
        <taxon>Bacteria</taxon>
        <taxon>Bacillati</taxon>
        <taxon>Actinomycetota</taxon>
        <taxon>Actinomycetes</taxon>
        <taxon>Propionibacteriales</taxon>
        <taxon>Nocardioidaceae</taxon>
        <taxon>Nocardioides</taxon>
    </lineage>
</organism>
<evidence type="ECO:0000256" key="1">
    <source>
        <dbReference type="ARBA" id="ARBA00007120"/>
    </source>
</evidence>
<keyword evidence="4" id="KW-1185">Reference proteome</keyword>
<dbReference type="CDD" id="cd00865">
    <property type="entry name" value="PEBP_bact_arch"/>
    <property type="match status" value="1"/>
</dbReference>
<dbReference type="EMBL" id="BAABAH010000014">
    <property type="protein sequence ID" value="GAA3829811.1"/>
    <property type="molecule type" value="Genomic_DNA"/>
</dbReference>
<dbReference type="SUPFAM" id="SSF49777">
    <property type="entry name" value="PEBP-like"/>
    <property type="match status" value="1"/>
</dbReference>
<accession>A0ABP7IZ77</accession>
<comment type="similarity">
    <text evidence="1">Belongs to the UPF0098 family.</text>
</comment>
<evidence type="ECO:0000256" key="2">
    <source>
        <dbReference type="SAM" id="MobiDB-lite"/>
    </source>
</evidence>
<evidence type="ECO:0000313" key="3">
    <source>
        <dbReference type="EMBL" id="GAA3829811.1"/>
    </source>
</evidence>
<comment type="caution">
    <text evidence="3">The sequence shown here is derived from an EMBL/GenBank/DDBJ whole genome shotgun (WGS) entry which is preliminary data.</text>
</comment>
<name>A0ABP7IZ77_9ACTN</name>
<gene>
    <name evidence="3" type="ORF">GCM10022242_34070</name>
</gene>
<protein>
    <recommendedName>
        <fullName evidence="5">YbhB/YbcL family Raf kinase inhibitor-like protein</fullName>
    </recommendedName>
</protein>
<dbReference type="Proteomes" id="UP001501821">
    <property type="component" value="Unassembled WGS sequence"/>
</dbReference>
<dbReference type="Pfam" id="PF01161">
    <property type="entry name" value="PBP"/>
    <property type="match status" value="1"/>
</dbReference>
<proteinExistence type="inferred from homology"/>
<sequence length="215" mass="22685">MGAAVPGRTVVILGRGERCVPYGDDMLSIGGLLRNRRAGQDKLAWNLPDLAGPDILDLRSPEVPAESTMPREHVAKRAGGDNVSPSLTWDEAPAGTAELLLVVEDPDAPTPRPWVHCVALLDAGLTELTAGALGKGRNASGVRVLRATMGRGYQGPEALKGHGPHRYVFQLFALPEPLPAAPGGRPVERAGPRAVLGAAPGPVLARGRWDVLFER</sequence>
<dbReference type="InterPro" id="IPR005247">
    <property type="entry name" value="YbhB_YbcL/LppC-like"/>
</dbReference>
<dbReference type="Gene3D" id="3.90.280.10">
    <property type="entry name" value="PEBP-like"/>
    <property type="match status" value="1"/>
</dbReference>
<dbReference type="InterPro" id="IPR036610">
    <property type="entry name" value="PEBP-like_sf"/>
</dbReference>
<evidence type="ECO:0000313" key="4">
    <source>
        <dbReference type="Proteomes" id="UP001501821"/>
    </source>
</evidence>
<feature type="compositionally biased region" description="Basic and acidic residues" evidence="2">
    <location>
        <begin position="69"/>
        <end position="79"/>
    </location>
</feature>
<dbReference type="InterPro" id="IPR008914">
    <property type="entry name" value="PEBP"/>
</dbReference>
<reference evidence="4" key="1">
    <citation type="journal article" date="2019" name="Int. J. Syst. Evol. Microbiol.">
        <title>The Global Catalogue of Microorganisms (GCM) 10K type strain sequencing project: providing services to taxonomists for standard genome sequencing and annotation.</title>
        <authorList>
            <consortium name="The Broad Institute Genomics Platform"/>
            <consortium name="The Broad Institute Genome Sequencing Center for Infectious Disease"/>
            <person name="Wu L."/>
            <person name="Ma J."/>
        </authorList>
    </citation>
    <scope>NUCLEOTIDE SEQUENCE [LARGE SCALE GENOMIC DNA]</scope>
    <source>
        <strain evidence="4">JCM 16953</strain>
    </source>
</reference>